<keyword evidence="3" id="KW-1185">Reference proteome</keyword>
<proteinExistence type="predicted"/>
<evidence type="ECO:0000256" key="1">
    <source>
        <dbReference type="SAM" id="MobiDB-lite"/>
    </source>
</evidence>
<evidence type="ECO:0000313" key="3">
    <source>
        <dbReference type="Proteomes" id="UP001244242"/>
    </source>
</evidence>
<dbReference type="EMBL" id="JASCQO010000035">
    <property type="protein sequence ID" value="MDI5933971.1"/>
    <property type="molecule type" value="Genomic_DNA"/>
</dbReference>
<comment type="caution">
    <text evidence="2">The sequence shown here is derived from an EMBL/GenBank/DDBJ whole genome shotgun (WGS) entry which is preliminary data.</text>
</comment>
<gene>
    <name evidence="2" type="ORF">QLQ84_09230</name>
</gene>
<evidence type="ECO:0000313" key="2">
    <source>
        <dbReference type="EMBL" id="MDI5933971.1"/>
    </source>
</evidence>
<sequence length="71" mass="7468">MTHLTTGSHDQNAAVVAGASPASIRNSLAALLASEDIVRPELRNAAILGAQRASQGTRSDVRNHHTLARRS</sequence>
<accession>A0ABT6VJ14</accession>
<dbReference type="RefSeq" id="WP_282721458.1">
    <property type="nucleotide sequence ID" value="NZ_JASCQO010000035.1"/>
</dbReference>
<organism evidence="2 3">
    <name type="scientific">Halomonas kalidii</name>
    <dbReference type="NCBI Taxonomy" id="3043293"/>
    <lineage>
        <taxon>Bacteria</taxon>
        <taxon>Pseudomonadati</taxon>
        <taxon>Pseudomonadota</taxon>
        <taxon>Gammaproteobacteria</taxon>
        <taxon>Oceanospirillales</taxon>
        <taxon>Halomonadaceae</taxon>
        <taxon>Halomonas</taxon>
    </lineage>
</organism>
<protein>
    <submittedName>
        <fullName evidence="2">Uncharacterized protein</fullName>
    </submittedName>
</protein>
<name>A0ABT6VJ14_9GAMM</name>
<feature type="region of interest" description="Disordered" evidence="1">
    <location>
        <begin position="50"/>
        <end position="71"/>
    </location>
</feature>
<dbReference type="Proteomes" id="UP001244242">
    <property type="component" value="Unassembled WGS sequence"/>
</dbReference>
<reference evidence="2 3" key="1">
    <citation type="submission" date="2023-04" db="EMBL/GenBank/DDBJ databases">
        <title>Halomonas strains isolated from rhizosphere soil.</title>
        <authorList>
            <person name="Xu L."/>
            <person name="Sun J.-Q."/>
        </authorList>
    </citation>
    <scope>NUCLEOTIDE SEQUENCE [LARGE SCALE GENOMIC DNA]</scope>
    <source>
        <strain evidence="2 3">LN1S58</strain>
    </source>
</reference>